<dbReference type="AlphaFoldDB" id="A0A124FXK3"/>
<evidence type="ECO:0000313" key="2">
    <source>
        <dbReference type="Proteomes" id="UP000053860"/>
    </source>
</evidence>
<name>A0A124FXK3_9BACT</name>
<accession>A0A124FXK3</accession>
<proteinExistence type="predicted"/>
<reference evidence="2" key="1">
    <citation type="journal article" date="2015" name="MBio">
        <title>Genome-Resolved Metagenomic Analysis Reveals Roles for Candidate Phyla and Other Microbial Community Members in Biogeochemical Transformations in Oil Reservoirs.</title>
        <authorList>
            <person name="Hu P."/>
            <person name="Tom L."/>
            <person name="Singh A."/>
            <person name="Thomas B.C."/>
            <person name="Baker B.J."/>
            <person name="Piceno Y.M."/>
            <person name="Andersen G.L."/>
            <person name="Banfield J.F."/>
        </authorList>
    </citation>
    <scope>NUCLEOTIDE SEQUENCE [LARGE SCALE GENOMIC DNA]</scope>
</reference>
<organism evidence="1 2">
    <name type="scientific">Proteiniphilum acetatigenes</name>
    <dbReference type="NCBI Taxonomy" id="294710"/>
    <lineage>
        <taxon>Bacteria</taxon>
        <taxon>Pseudomonadati</taxon>
        <taxon>Bacteroidota</taxon>
        <taxon>Bacteroidia</taxon>
        <taxon>Bacteroidales</taxon>
        <taxon>Dysgonomonadaceae</taxon>
        <taxon>Proteiniphilum</taxon>
    </lineage>
</organism>
<evidence type="ECO:0000313" key="1">
    <source>
        <dbReference type="EMBL" id="KUK78277.1"/>
    </source>
</evidence>
<protein>
    <submittedName>
        <fullName evidence="1">Uncharacterized protein</fullName>
    </submittedName>
</protein>
<gene>
    <name evidence="1" type="ORF">XD92_0411</name>
</gene>
<dbReference type="Proteomes" id="UP000053860">
    <property type="component" value="Unassembled WGS sequence"/>
</dbReference>
<sequence length="51" mass="5690">MSIAESKIDLTNRIVDMQELRISEARAECLSGNVLSEQQANEAIEQSLRAK</sequence>
<comment type="caution">
    <text evidence="1">The sequence shown here is derived from an EMBL/GenBank/DDBJ whole genome shotgun (WGS) entry which is preliminary data.</text>
</comment>
<dbReference type="EMBL" id="LGGN01000051">
    <property type="protein sequence ID" value="KUK78277.1"/>
    <property type="molecule type" value="Genomic_DNA"/>
</dbReference>